<protein>
    <recommendedName>
        <fullName evidence="7">Sodium/calcium exchanger membrane region domain-containing protein</fullName>
    </recommendedName>
</protein>
<feature type="domain" description="Sodium/calcium exchanger membrane region" evidence="7">
    <location>
        <begin position="1"/>
        <end position="112"/>
    </location>
</feature>
<gene>
    <name evidence="8" type="ORF">PCAR00345_LOCUS2632</name>
</gene>
<dbReference type="GO" id="GO:0016020">
    <property type="term" value="C:membrane"/>
    <property type="evidence" value="ECO:0007669"/>
    <property type="project" value="UniProtKB-SubCell"/>
</dbReference>
<evidence type="ECO:0000256" key="5">
    <source>
        <dbReference type="ARBA" id="ARBA00023136"/>
    </source>
</evidence>
<dbReference type="PANTHER" id="PTHR12266:SF0">
    <property type="entry name" value="MITOCHONDRIAL SODIUM_CALCIUM EXCHANGER PROTEIN"/>
    <property type="match status" value="1"/>
</dbReference>
<dbReference type="InterPro" id="IPR051359">
    <property type="entry name" value="CaCA_antiporter"/>
</dbReference>
<keyword evidence="3 6" id="KW-0812">Transmembrane</keyword>
<evidence type="ECO:0000259" key="7">
    <source>
        <dbReference type="Pfam" id="PF01699"/>
    </source>
</evidence>
<evidence type="ECO:0000256" key="1">
    <source>
        <dbReference type="ARBA" id="ARBA00004141"/>
    </source>
</evidence>
<dbReference type="Pfam" id="PF01699">
    <property type="entry name" value="Na_Ca_ex"/>
    <property type="match status" value="1"/>
</dbReference>
<organism evidence="8">
    <name type="scientific">Chrysotila carterae</name>
    <name type="common">Marine alga</name>
    <name type="synonym">Syracosphaera carterae</name>
    <dbReference type="NCBI Taxonomy" id="13221"/>
    <lineage>
        <taxon>Eukaryota</taxon>
        <taxon>Haptista</taxon>
        <taxon>Haptophyta</taxon>
        <taxon>Prymnesiophyceae</taxon>
        <taxon>Isochrysidales</taxon>
        <taxon>Isochrysidaceae</taxon>
        <taxon>Chrysotila</taxon>
    </lineage>
</organism>
<feature type="transmembrane region" description="Helical" evidence="6">
    <location>
        <begin position="96"/>
        <end position="117"/>
    </location>
</feature>
<keyword evidence="4 6" id="KW-1133">Transmembrane helix</keyword>
<dbReference type="InterPro" id="IPR044880">
    <property type="entry name" value="NCX_ion-bd_dom_sf"/>
</dbReference>
<feature type="transmembrane region" description="Helical" evidence="6">
    <location>
        <begin position="69"/>
        <end position="90"/>
    </location>
</feature>
<evidence type="ECO:0000313" key="8">
    <source>
        <dbReference type="EMBL" id="CAE0750047.1"/>
    </source>
</evidence>
<dbReference type="EMBL" id="HBIZ01004685">
    <property type="protein sequence ID" value="CAE0750047.1"/>
    <property type="molecule type" value="Transcribed_RNA"/>
</dbReference>
<comment type="subcellular location">
    <subcellularLocation>
        <location evidence="1">Membrane</location>
        <topology evidence="1">Multi-pass membrane protein</topology>
    </subcellularLocation>
</comment>
<evidence type="ECO:0000256" key="2">
    <source>
        <dbReference type="ARBA" id="ARBA00022448"/>
    </source>
</evidence>
<dbReference type="GO" id="GO:0008324">
    <property type="term" value="F:monoatomic cation transmembrane transporter activity"/>
    <property type="evidence" value="ECO:0007669"/>
    <property type="project" value="TreeGrafter"/>
</dbReference>
<evidence type="ECO:0000256" key="6">
    <source>
        <dbReference type="SAM" id="Phobius"/>
    </source>
</evidence>
<dbReference type="AlphaFoldDB" id="A0A7S4B0U4"/>
<dbReference type="InterPro" id="IPR004837">
    <property type="entry name" value="NaCa_Exmemb"/>
</dbReference>
<evidence type="ECO:0000256" key="4">
    <source>
        <dbReference type="ARBA" id="ARBA00022989"/>
    </source>
</evidence>
<reference evidence="8" key="1">
    <citation type="submission" date="2021-01" db="EMBL/GenBank/DDBJ databases">
        <authorList>
            <person name="Corre E."/>
            <person name="Pelletier E."/>
            <person name="Niang G."/>
            <person name="Scheremetjew M."/>
            <person name="Finn R."/>
            <person name="Kale V."/>
            <person name="Holt S."/>
            <person name="Cochrane G."/>
            <person name="Meng A."/>
            <person name="Brown T."/>
            <person name="Cohen L."/>
        </authorList>
    </citation>
    <scope>NUCLEOTIDE SEQUENCE</scope>
    <source>
        <strain evidence="8">CCMP645</strain>
    </source>
</reference>
<keyword evidence="2" id="KW-0813">Transport</keyword>
<keyword evidence="5 6" id="KW-0472">Membrane</keyword>
<sequence>MTVLAWGNSLGDLVADTALARAGNPRMGAAGCFGGPLFNLCIGAGVPMLLASVFGGGHFCLAYERSVPLGVLALLLSQSTSLIVLPLRGFNLDRSFGFFLVIFYAAFMTLSIVFEVAGSGADQTLRNLFVTNAQC</sequence>
<proteinExistence type="predicted"/>
<dbReference type="Gene3D" id="1.20.1420.30">
    <property type="entry name" value="NCX, central ion-binding region"/>
    <property type="match status" value="1"/>
</dbReference>
<name>A0A7S4B0U4_CHRCT</name>
<accession>A0A7S4B0U4</accession>
<feature type="transmembrane region" description="Helical" evidence="6">
    <location>
        <begin position="37"/>
        <end position="62"/>
    </location>
</feature>
<dbReference type="PANTHER" id="PTHR12266">
    <property type="entry name" value="NA+/CA2+ K+ INDEPENDENT EXCHANGER"/>
    <property type="match status" value="1"/>
</dbReference>
<evidence type="ECO:0000256" key="3">
    <source>
        <dbReference type="ARBA" id="ARBA00022692"/>
    </source>
</evidence>